<keyword evidence="4" id="KW-0677">Repeat</keyword>
<comment type="caution">
    <text evidence="6">The sequence shown here is derived from an EMBL/GenBank/DDBJ whole genome shotgun (WGS) entry which is preliminary data.</text>
</comment>
<keyword evidence="3" id="KW-0964">Secreted</keyword>
<dbReference type="PANTHER" id="PTHR38340">
    <property type="entry name" value="S-LAYER PROTEIN"/>
    <property type="match status" value="1"/>
</dbReference>
<dbReference type="AlphaFoldDB" id="A0A4Y9RZL7"/>
<dbReference type="PRINTS" id="PR00313">
    <property type="entry name" value="CABNDNGRPT"/>
</dbReference>
<dbReference type="PROSITE" id="PS00330">
    <property type="entry name" value="HEMOLYSIN_CALCIUM"/>
    <property type="match status" value="2"/>
</dbReference>
<dbReference type="InterPro" id="IPR050557">
    <property type="entry name" value="RTX_toxin/Mannuronan_C5-epim"/>
</dbReference>
<feature type="domain" description="Peptidase M10 serralysin C-terminal" evidence="5">
    <location>
        <begin position="463"/>
        <end position="595"/>
    </location>
</feature>
<reference evidence="6 7" key="1">
    <citation type="submission" date="2019-03" db="EMBL/GenBank/DDBJ databases">
        <title>Draft genome of Brevundimonas sp. a heavy metal resistant soil bacteria.</title>
        <authorList>
            <person name="Soto J."/>
        </authorList>
    </citation>
    <scope>NUCLEOTIDE SEQUENCE [LARGE SCALE GENOMIC DNA]</scope>
    <source>
        <strain evidence="6 7">B-10</strain>
    </source>
</reference>
<dbReference type="Pfam" id="PF08548">
    <property type="entry name" value="Peptidase_M10_C"/>
    <property type="match status" value="1"/>
</dbReference>
<dbReference type="RefSeq" id="WP_135193739.1">
    <property type="nucleotide sequence ID" value="NZ_SPVH01000002.1"/>
</dbReference>
<evidence type="ECO:0000256" key="4">
    <source>
        <dbReference type="ARBA" id="ARBA00022737"/>
    </source>
</evidence>
<comment type="subcellular location">
    <subcellularLocation>
        <location evidence="2">Secreted</location>
    </subcellularLocation>
</comment>
<keyword evidence="7" id="KW-1185">Reference proteome</keyword>
<evidence type="ECO:0000313" key="7">
    <source>
        <dbReference type="Proteomes" id="UP000298216"/>
    </source>
</evidence>
<evidence type="ECO:0000259" key="5">
    <source>
        <dbReference type="Pfam" id="PF08548"/>
    </source>
</evidence>
<proteinExistence type="predicted"/>
<dbReference type="InterPro" id="IPR011049">
    <property type="entry name" value="Serralysin-like_metalloprot_C"/>
</dbReference>
<dbReference type="GO" id="GO:0005509">
    <property type="term" value="F:calcium ion binding"/>
    <property type="evidence" value="ECO:0007669"/>
    <property type="project" value="InterPro"/>
</dbReference>
<dbReference type="EMBL" id="SPVH01000002">
    <property type="protein sequence ID" value="TFW14353.1"/>
    <property type="molecule type" value="Genomic_DNA"/>
</dbReference>
<dbReference type="GO" id="GO:0005615">
    <property type="term" value="C:extracellular space"/>
    <property type="evidence" value="ECO:0007669"/>
    <property type="project" value="InterPro"/>
</dbReference>
<sequence>MAAINGTSGDDNLNGTSSGDVINSFEGNDVIHAGGGADIINAGSGTDQVYGEAGDDTLLASSVVIGFPEPPKSLFDGGSGFDTFDFGAFSIFPHAFWSYDSNSGSISVANYKLINVERLLGSAGRDIFNLFSLSDAVEIHGNAGDDYIAGGSSSDLLYGDGGNDEISMAGADKAYGGSGNDLFILGSSGAGALIEGGAGIDTFEFSNIFGVVDLAAGTFSGYNSGGLISGVENVTVGSTNNFELTVTGDGESNTIRFNTIFDNYSGFVRFNGGGGADTLFGSNNNDTLFGGSDNDALYGRGGDDRLYGGSGADELDGGLGADRMEGGSGNDRYFIDNLGDVVIEVAGGGTDTVDSVLTFNGSLAANANIENINLTGDAAINAAGNALNNTIIGNSANNGLNGGKGADTLIGGLGNDTYTIDSTLDMIVENAGEGSKDTVKSAISFTLSDNLENLTLVSTKSVNAIGNAGSNVIIGGVGDNIIAGKGGADILTGGEGSDTFDYNSITESTYSGYDRIIDLTDADKIDMSGIDANTTIGGNQAFSLVDAFSKTAGEITLVYDAAKDFTVLSADVNGDGVADMRIVINGDHDGFTNFVF</sequence>
<protein>
    <submittedName>
        <fullName evidence="6">Calcium-binding protein</fullName>
    </submittedName>
</protein>
<organism evidence="6 7">
    <name type="scientific">Brevundimonas intermedia</name>
    <dbReference type="NCBI Taxonomy" id="74315"/>
    <lineage>
        <taxon>Bacteria</taxon>
        <taxon>Pseudomonadati</taxon>
        <taxon>Pseudomonadota</taxon>
        <taxon>Alphaproteobacteria</taxon>
        <taxon>Caulobacterales</taxon>
        <taxon>Caulobacteraceae</taxon>
        <taxon>Brevundimonas</taxon>
    </lineage>
</organism>
<name>A0A4Y9RZL7_9CAUL</name>
<evidence type="ECO:0000256" key="3">
    <source>
        <dbReference type="ARBA" id="ARBA00022525"/>
    </source>
</evidence>
<dbReference type="Gene3D" id="2.150.10.10">
    <property type="entry name" value="Serralysin-like metalloprotease, C-terminal"/>
    <property type="match status" value="3"/>
</dbReference>
<evidence type="ECO:0000256" key="2">
    <source>
        <dbReference type="ARBA" id="ARBA00004613"/>
    </source>
</evidence>
<dbReference type="PANTHER" id="PTHR38340:SF1">
    <property type="entry name" value="S-LAYER PROTEIN"/>
    <property type="match status" value="1"/>
</dbReference>
<dbReference type="InterPro" id="IPR013858">
    <property type="entry name" value="Peptidase_M10B_C"/>
</dbReference>
<evidence type="ECO:0000313" key="6">
    <source>
        <dbReference type="EMBL" id="TFW14353.1"/>
    </source>
</evidence>
<dbReference type="Pfam" id="PF00353">
    <property type="entry name" value="HemolysinCabind"/>
    <property type="match status" value="6"/>
</dbReference>
<dbReference type="InterPro" id="IPR001343">
    <property type="entry name" value="Hemolysn_Ca-bd"/>
</dbReference>
<dbReference type="SUPFAM" id="SSF51120">
    <property type="entry name" value="beta-Roll"/>
    <property type="match status" value="4"/>
</dbReference>
<dbReference type="InterPro" id="IPR018511">
    <property type="entry name" value="Hemolysin-typ_Ca-bd_CS"/>
</dbReference>
<dbReference type="OrthoDB" id="7202227at2"/>
<gene>
    <name evidence="6" type="ORF">EGY25_03920</name>
</gene>
<dbReference type="Proteomes" id="UP000298216">
    <property type="component" value="Unassembled WGS sequence"/>
</dbReference>
<comment type="cofactor">
    <cofactor evidence="1">
        <name>Ca(2+)</name>
        <dbReference type="ChEBI" id="CHEBI:29108"/>
    </cofactor>
</comment>
<accession>A0A4Y9RZL7</accession>
<evidence type="ECO:0000256" key="1">
    <source>
        <dbReference type="ARBA" id="ARBA00001913"/>
    </source>
</evidence>